<dbReference type="GO" id="GO:0033499">
    <property type="term" value="P:galactose catabolic process via UDP-galactose, Leloir pathway"/>
    <property type="evidence" value="ECO:0007669"/>
    <property type="project" value="TreeGrafter"/>
</dbReference>
<comment type="similarity">
    <text evidence="3 8">Belongs to the aldose epimerase family.</text>
</comment>
<keyword evidence="6 8" id="KW-0413">Isomerase</keyword>
<feature type="binding site" evidence="11">
    <location>
        <begin position="65"/>
        <end position="66"/>
    </location>
    <ligand>
        <name>beta-D-galactose</name>
        <dbReference type="ChEBI" id="CHEBI:27667"/>
    </ligand>
</feature>
<dbReference type="InterPro" id="IPR014718">
    <property type="entry name" value="GH-type_carb-bd"/>
</dbReference>
<evidence type="ECO:0000256" key="6">
    <source>
        <dbReference type="ARBA" id="ARBA00023235"/>
    </source>
</evidence>
<accession>A0AA41W434</accession>
<dbReference type="RefSeq" id="WP_251259784.1">
    <property type="nucleotide sequence ID" value="NZ_JAMQGP010000001.1"/>
</dbReference>
<comment type="pathway">
    <text evidence="2 8">Carbohydrate metabolism; hexose metabolism.</text>
</comment>
<evidence type="ECO:0000256" key="11">
    <source>
        <dbReference type="PIRSR" id="PIRSR005096-3"/>
    </source>
</evidence>
<dbReference type="SUPFAM" id="SSF74650">
    <property type="entry name" value="Galactose mutarotase-like"/>
    <property type="match status" value="1"/>
</dbReference>
<proteinExistence type="inferred from homology"/>
<gene>
    <name evidence="12" type="ORF">NAF29_01865</name>
</gene>
<organism evidence="12 13">
    <name type="scientific">Echinimonas agarilytica</name>
    <dbReference type="NCBI Taxonomy" id="1215918"/>
    <lineage>
        <taxon>Bacteria</taxon>
        <taxon>Pseudomonadati</taxon>
        <taxon>Pseudomonadota</taxon>
        <taxon>Gammaproteobacteria</taxon>
        <taxon>Alteromonadales</taxon>
        <taxon>Echinimonadaceae</taxon>
        <taxon>Echinimonas</taxon>
    </lineage>
</organism>
<feature type="active site" description="Proton donor" evidence="9">
    <location>
        <position position="161"/>
    </location>
</feature>
<dbReference type="GO" id="GO:0005737">
    <property type="term" value="C:cytoplasm"/>
    <property type="evidence" value="ECO:0007669"/>
    <property type="project" value="TreeGrafter"/>
</dbReference>
<dbReference type="InterPro" id="IPR011013">
    <property type="entry name" value="Gal_mutarotase_sf_dom"/>
</dbReference>
<dbReference type="PANTHER" id="PTHR10091">
    <property type="entry name" value="ALDOSE-1-EPIMERASE"/>
    <property type="match status" value="1"/>
</dbReference>
<evidence type="ECO:0000256" key="9">
    <source>
        <dbReference type="PIRSR" id="PIRSR005096-1"/>
    </source>
</evidence>
<dbReference type="PROSITE" id="PS00545">
    <property type="entry name" value="ALDOSE_1_EPIMERASE"/>
    <property type="match status" value="1"/>
</dbReference>
<dbReference type="CDD" id="cd09019">
    <property type="entry name" value="galactose_mutarotase_like"/>
    <property type="match status" value="1"/>
</dbReference>
<comment type="catalytic activity">
    <reaction evidence="1 8">
        <text>alpha-D-glucose = beta-D-glucose</text>
        <dbReference type="Rhea" id="RHEA:10264"/>
        <dbReference type="ChEBI" id="CHEBI:15903"/>
        <dbReference type="ChEBI" id="CHEBI:17925"/>
        <dbReference type="EC" id="5.1.3.3"/>
    </reaction>
</comment>
<dbReference type="InterPro" id="IPR008183">
    <property type="entry name" value="Aldose_1/G6P_1-epimerase"/>
</dbReference>
<dbReference type="EMBL" id="JAMQGP010000001">
    <property type="protein sequence ID" value="MCM2678417.1"/>
    <property type="molecule type" value="Genomic_DNA"/>
</dbReference>
<evidence type="ECO:0000313" key="12">
    <source>
        <dbReference type="EMBL" id="MCM2678417.1"/>
    </source>
</evidence>
<evidence type="ECO:0000256" key="7">
    <source>
        <dbReference type="ARBA" id="ARBA00023277"/>
    </source>
</evidence>
<evidence type="ECO:0000256" key="3">
    <source>
        <dbReference type="ARBA" id="ARBA00006206"/>
    </source>
</evidence>
<dbReference type="InterPro" id="IPR047215">
    <property type="entry name" value="Galactose_mutarotase-like"/>
</dbReference>
<dbReference type="GO" id="GO:0006006">
    <property type="term" value="P:glucose metabolic process"/>
    <property type="evidence" value="ECO:0007669"/>
    <property type="project" value="TreeGrafter"/>
</dbReference>
<dbReference type="Proteomes" id="UP001165393">
    <property type="component" value="Unassembled WGS sequence"/>
</dbReference>
<protein>
    <recommendedName>
        <fullName evidence="5 8">Aldose 1-epimerase</fullName>
        <ecNumber evidence="4 8">5.1.3.3</ecNumber>
    </recommendedName>
</protein>
<dbReference type="NCBIfam" id="NF008277">
    <property type="entry name" value="PRK11055.1"/>
    <property type="match status" value="1"/>
</dbReference>
<keyword evidence="7 8" id="KW-0119">Carbohydrate metabolism</keyword>
<reference evidence="12 13" key="1">
    <citation type="journal article" date="2013" name="Antonie Van Leeuwenhoek">
        <title>Echinimonas agarilytica gen. nov., sp. nov., a new gammaproteobacterium isolated from the sea urchin Strongylocentrotus intermedius.</title>
        <authorList>
            <person name="Nedashkovskaya O.I."/>
            <person name="Stenkova A.M."/>
            <person name="Zhukova N.V."/>
            <person name="Van Trappen S."/>
            <person name="Lee J.S."/>
            <person name="Kim S.B."/>
        </authorList>
    </citation>
    <scope>NUCLEOTIDE SEQUENCE [LARGE SCALE GENOMIC DNA]</scope>
    <source>
        <strain evidence="12 13">KMM 6351</strain>
    </source>
</reference>
<dbReference type="EC" id="5.1.3.3" evidence="4 8"/>
<comment type="caution">
    <text evidence="12">The sequence shown here is derived from an EMBL/GenBank/DDBJ whole genome shotgun (WGS) entry which is preliminary data.</text>
</comment>
<feature type="binding site" evidence="11">
    <location>
        <begin position="161"/>
        <end position="163"/>
    </location>
    <ligand>
        <name>beta-D-galactose</name>
        <dbReference type="ChEBI" id="CHEBI:27667"/>
    </ligand>
</feature>
<dbReference type="Pfam" id="PF01263">
    <property type="entry name" value="Aldose_epim"/>
    <property type="match status" value="1"/>
</dbReference>
<dbReference type="InterPro" id="IPR018052">
    <property type="entry name" value="Ald1_epimerase_CS"/>
</dbReference>
<dbReference type="GO" id="GO:0004034">
    <property type="term" value="F:aldose 1-epimerase activity"/>
    <property type="evidence" value="ECO:0007669"/>
    <property type="project" value="UniProtKB-EC"/>
</dbReference>
<name>A0AA41W434_9GAMM</name>
<sequence>MDITTQITIASGDVEVDVLPWGGTIRAIRFRHQGELMNTVLSYDKPEMYRIDPFYMGCTPGRYANRIARAEFKLKGVTHKLTANENGNILHGGRYGFQHQPWQVIYTKPDEVALQYVSRNGEQGFPGQLTVKQTIRATEDSVSISYYAETSAATVVNLTNHCYFNLDREKQYIGDHWLQINASQFTEVNEQGIPTGHSAPVNNTPFDFRQAQQLAKVLDAKHPQLQHSEGFDHNFEIEPNGNPLHWAAILYSPQTDLSMTVLSTQPGLQLYCGQYLTGPFKPKQGLCLEAQQFPDAPNQPHFPNAEVHPGKPYQERIVYRFSQGHQSK</sequence>
<evidence type="ECO:0000256" key="1">
    <source>
        <dbReference type="ARBA" id="ARBA00001614"/>
    </source>
</evidence>
<evidence type="ECO:0000256" key="5">
    <source>
        <dbReference type="ARBA" id="ARBA00014165"/>
    </source>
</evidence>
<evidence type="ECO:0000256" key="2">
    <source>
        <dbReference type="ARBA" id="ARBA00005028"/>
    </source>
</evidence>
<dbReference type="GO" id="GO:0030246">
    <property type="term" value="F:carbohydrate binding"/>
    <property type="evidence" value="ECO:0007669"/>
    <property type="project" value="InterPro"/>
</dbReference>
<dbReference type="PANTHER" id="PTHR10091:SF0">
    <property type="entry name" value="GALACTOSE MUTAROTASE"/>
    <property type="match status" value="1"/>
</dbReference>
<dbReference type="PIRSF" id="PIRSF005096">
    <property type="entry name" value="GALM"/>
    <property type="match status" value="1"/>
</dbReference>
<dbReference type="Gene3D" id="2.70.98.10">
    <property type="match status" value="1"/>
</dbReference>
<dbReference type="AlphaFoldDB" id="A0AA41W434"/>
<evidence type="ECO:0000256" key="10">
    <source>
        <dbReference type="PIRSR" id="PIRSR005096-2"/>
    </source>
</evidence>
<feature type="binding site" evidence="10">
    <location>
        <position position="232"/>
    </location>
    <ligand>
        <name>beta-D-galactose</name>
        <dbReference type="ChEBI" id="CHEBI:27667"/>
    </ligand>
</feature>
<evidence type="ECO:0000313" key="13">
    <source>
        <dbReference type="Proteomes" id="UP001165393"/>
    </source>
</evidence>
<evidence type="ECO:0000256" key="4">
    <source>
        <dbReference type="ARBA" id="ARBA00013185"/>
    </source>
</evidence>
<keyword evidence="13" id="KW-1185">Reference proteome</keyword>
<evidence type="ECO:0000256" key="8">
    <source>
        <dbReference type="PIRNR" id="PIRNR005096"/>
    </source>
</evidence>
<dbReference type="InterPro" id="IPR015443">
    <property type="entry name" value="Aldose_1-epimerase"/>
</dbReference>
<feature type="active site" description="Proton acceptor" evidence="9">
    <location>
        <position position="289"/>
    </location>
</feature>